<organism evidence="3 4">
    <name type="scientific">Macaca fascicularis</name>
    <name type="common">Crab-eating macaque</name>
    <name type="synonym">Cynomolgus monkey</name>
    <dbReference type="NCBI Taxonomy" id="9541"/>
    <lineage>
        <taxon>Eukaryota</taxon>
        <taxon>Metazoa</taxon>
        <taxon>Chordata</taxon>
        <taxon>Craniata</taxon>
        <taxon>Vertebrata</taxon>
        <taxon>Euteleostomi</taxon>
        <taxon>Mammalia</taxon>
        <taxon>Eutheria</taxon>
        <taxon>Euarchontoglires</taxon>
        <taxon>Primates</taxon>
        <taxon>Haplorrhini</taxon>
        <taxon>Catarrhini</taxon>
        <taxon>Cercopithecidae</taxon>
        <taxon>Cercopithecinae</taxon>
        <taxon>Macaca</taxon>
    </lineage>
</organism>
<reference evidence="3" key="3">
    <citation type="submission" date="2025-09" db="UniProtKB">
        <authorList>
            <consortium name="Ensembl"/>
        </authorList>
    </citation>
    <scope>IDENTIFICATION</scope>
</reference>
<proteinExistence type="predicted"/>
<reference evidence="3 4" key="1">
    <citation type="submission" date="2013-03" db="EMBL/GenBank/DDBJ databases">
        <authorList>
            <person name="Warren W."/>
            <person name="Wilson R.K."/>
        </authorList>
    </citation>
    <scope>NUCLEOTIDE SEQUENCE</scope>
</reference>
<keyword evidence="2" id="KW-1133">Transmembrane helix</keyword>
<name>A0A7N9CMD4_MACFA</name>
<protein>
    <submittedName>
        <fullName evidence="3">Uncharacterized protein</fullName>
    </submittedName>
</protein>
<dbReference type="GeneTree" id="ENSGT00940000163244"/>
<evidence type="ECO:0000256" key="1">
    <source>
        <dbReference type="SAM" id="MobiDB-lite"/>
    </source>
</evidence>
<evidence type="ECO:0000313" key="3">
    <source>
        <dbReference type="Ensembl" id="ENSMFAP00000050841.1"/>
    </source>
</evidence>
<feature type="transmembrane region" description="Helical" evidence="2">
    <location>
        <begin position="20"/>
        <end position="39"/>
    </location>
</feature>
<keyword evidence="2" id="KW-0472">Membrane</keyword>
<evidence type="ECO:0000256" key="2">
    <source>
        <dbReference type="SAM" id="Phobius"/>
    </source>
</evidence>
<sequence length="154" mass="17358">MMCSQVSKICHKQPLAGHAIVSFTCNISFLNAFKLLFYLKKKKQKTFQGQAWWLTPVTAALWEAKVGRSLEVRSSRPAGQHGETLSLLKIQKISQAWWCVPAIPATWEGEAGESLEPGKQRAGISEPRSHHCTPDWVKEQDSISKKQNKTKQNK</sequence>
<keyword evidence="2" id="KW-0812">Transmembrane</keyword>
<dbReference type="AlphaFoldDB" id="A0A7N9CMD4"/>
<evidence type="ECO:0000313" key="4">
    <source>
        <dbReference type="Proteomes" id="UP000233100"/>
    </source>
</evidence>
<reference evidence="3" key="2">
    <citation type="submission" date="2025-08" db="UniProtKB">
        <authorList>
            <consortium name="Ensembl"/>
        </authorList>
    </citation>
    <scope>IDENTIFICATION</scope>
</reference>
<keyword evidence="4" id="KW-1185">Reference proteome</keyword>
<dbReference type="Ensembl" id="ENSMFAT00000080677.1">
    <property type="protein sequence ID" value="ENSMFAP00000050841.1"/>
    <property type="gene ID" value="ENSMFAG00000063351.1"/>
</dbReference>
<dbReference type="Proteomes" id="UP000233100">
    <property type="component" value="Chromosome 8"/>
</dbReference>
<feature type="compositionally biased region" description="Basic and acidic residues" evidence="1">
    <location>
        <begin position="127"/>
        <end position="144"/>
    </location>
</feature>
<accession>A0A7N9CMD4</accession>
<feature type="region of interest" description="Disordered" evidence="1">
    <location>
        <begin position="110"/>
        <end position="154"/>
    </location>
</feature>